<feature type="domain" description="RNA polymerase sigma factor 70 region 4 type 2" evidence="5">
    <location>
        <begin position="49"/>
        <end position="82"/>
    </location>
</feature>
<keyword evidence="4" id="KW-0804">Transcription</keyword>
<evidence type="ECO:0000313" key="7">
    <source>
        <dbReference type="Proteomes" id="UP000321103"/>
    </source>
</evidence>
<accession>A0A512IIV5</accession>
<proteinExistence type="inferred from homology"/>
<dbReference type="RefSeq" id="WP_147018041.1">
    <property type="nucleotide sequence ID" value="NZ_BJZS01000166.1"/>
</dbReference>
<evidence type="ECO:0000259" key="5">
    <source>
        <dbReference type="Pfam" id="PF08281"/>
    </source>
</evidence>
<keyword evidence="3" id="KW-0731">Sigma factor</keyword>
<evidence type="ECO:0000256" key="2">
    <source>
        <dbReference type="ARBA" id="ARBA00023015"/>
    </source>
</evidence>
<sequence>MTAETPARRTVTAKEGAEALGCSTRTIRRIAAEPRDEFIKRSRARQDLALELKNAGLKYREIADRLDCSEKAAQNLVQRARDRHKLTSVT</sequence>
<evidence type="ECO:0000313" key="6">
    <source>
        <dbReference type="EMBL" id="GEO97592.1"/>
    </source>
</evidence>
<comment type="caution">
    <text evidence="6">The sequence shown here is derived from an EMBL/GenBank/DDBJ whole genome shotgun (WGS) entry which is preliminary data.</text>
</comment>
<dbReference type="EMBL" id="BJZS01000166">
    <property type="protein sequence ID" value="GEO97592.1"/>
    <property type="molecule type" value="Genomic_DNA"/>
</dbReference>
<name>A0A512IIV5_9MICC</name>
<dbReference type="AlphaFoldDB" id="A0A512IIV5"/>
<dbReference type="InterPro" id="IPR036388">
    <property type="entry name" value="WH-like_DNA-bd_sf"/>
</dbReference>
<dbReference type="Pfam" id="PF08281">
    <property type="entry name" value="Sigma70_r4_2"/>
    <property type="match status" value="1"/>
</dbReference>
<dbReference type="InterPro" id="IPR013249">
    <property type="entry name" value="RNA_pol_sigma70_r4_t2"/>
</dbReference>
<keyword evidence="2" id="KW-0805">Transcription regulation</keyword>
<reference evidence="6 7" key="1">
    <citation type="submission" date="2019-07" db="EMBL/GenBank/DDBJ databases">
        <title>Whole genome shotgun sequence of Kocuria turfanensis NBRC 107627.</title>
        <authorList>
            <person name="Hosoyama A."/>
            <person name="Uohara A."/>
            <person name="Ohji S."/>
            <person name="Ichikawa N."/>
        </authorList>
    </citation>
    <scope>NUCLEOTIDE SEQUENCE [LARGE SCALE GENOMIC DNA]</scope>
    <source>
        <strain evidence="6 7">NBRC 107627</strain>
    </source>
</reference>
<dbReference type="GO" id="GO:0003677">
    <property type="term" value="F:DNA binding"/>
    <property type="evidence" value="ECO:0007669"/>
    <property type="project" value="InterPro"/>
</dbReference>
<comment type="similarity">
    <text evidence="1">Belongs to the sigma-70 factor family. ECF subfamily.</text>
</comment>
<evidence type="ECO:0000256" key="3">
    <source>
        <dbReference type="ARBA" id="ARBA00023082"/>
    </source>
</evidence>
<organism evidence="6 7">
    <name type="scientific">Kocuria turfanensis</name>
    <dbReference type="NCBI Taxonomy" id="388357"/>
    <lineage>
        <taxon>Bacteria</taxon>
        <taxon>Bacillati</taxon>
        <taxon>Actinomycetota</taxon>
        <taxon>Actinomycetes</taxon>
        <taxon>Micrococcales</taxon>
        <taxon>Micrococcaceae</taxon>
        <taxon>Kocuria</taxon>
    </lineage>
</organism>
<keyword evidence="7" id="KW-1185">Reference proteome</keyword>
<dbReference type="Gene3D" id="1.10.10.10">
    <property type="entry name" value="Winged helix-like DNA-binding domain superfamily/Winged helix DNA-binding domain"/>
    <property type="match status" value="1"/>
</dbReference>
<protein>
    <recommendedName>
        <fullName evidence="5">RNA polymerase sigma factor 70 region 4 type 2 domain-containing protein</fullName>
    </recommendedName>
</protein>
<dbReference type="GO" id="GO:0016987">
    <property type="term" value="F:sigma factor activity"/>
    <property type="evidence" value="ECO:0007669"/>
    <property type="project" value="UniProtKB-KW"/>
</dbReference>
<dbReference type="Proteomes" id="UP000321103">
    <property type="component" value="Unassembled WGS sequence"/>
</dbReference>
<evidence type="ECO:0000256" key="1">
    <source>
        <dbReference type="ARBA" id="ARBA00010641"/>
    </source>
</evidence>
<gene>
    <name evidence="6" type="ORF">KTU01_37150</name>
</gene>
<evidence type="ECO:0000256" key="4">
    <source>
        <dbReference type="ARBA" id="ARBA00023163"/>
    </source>
</evidence>
<dbReference type="GO" id="GO:0006352">
    <property type="term" value="P:DNA-templated transcription initiation"/>
    <property type="evidence" value="ECO:0007669"/>
    <property type="project" value="InterPro"/>
</dbReference>